<evidence type="ECO:0000313" key="1">
    <source>
        <dbReference type="EMBL" id="VFK23203.1"/>
    </source>
</evidence>
<gene>
    <name evidence="1" type="ORF">BECKLPF1236A_GA0070988_103733</name>
</gene>
<organism evidence="1">
    <name type="scientific">Candidatus Kentrum sp. LPFa</name>
    <dbReference type="NCBI Taxonomy" id="2126335"/>
    <lineage>
        <taxon>Bacteria</taxon>
        <taxon>Pseudomonadati</taxon>
        <taxon>Pseudomonadota</taxon>
        <taxon>Gammaproteobacteria</taxon>
        <taxon>Candidatus Kentrum</taxon>
    </lineage>
</organism>
<dbReference type="EMBL" id="CAADFM010000373">
    <property type="protein sequence ID" value="VFK23203.1"/>
    <property type="molecule type" value="Genomic_DNA"/>
</dbReference>
<reference evidence="1" key="1">
    <citation type="submission" date="2019-02" db="EMBL/GenBank/DDBJ databases">
        <authorList>
            <person name="Gruber-Vodicka R. H."/>
            <person name="Seah K. B. B."/>
        </authorList>
    </citation>
    <scope>NUCLEOTIDE SEQUENCE</scope>
    <source>
        <strain evidence="1">BECK_S312</strain>
    </source>
</reference>
<accession>A0A450X1U3</accession>
<proteinExistence type="predicted"/>
<protein>
    <submittedName>
        <fullName evidence="1">Uncharacterized protein</fullName>
    </submittedName>
</protein>
<name>A0A450X1U3_9GAMM</name>
<dbReference type="AlphaFoldDB" id="A0A450X1U3"/>
<sequence length="86" mass="8504">MEHHIEQRHIGTGPQLQVIAGVSGDLDPSGVDDDADGAPDELLLDLRPDDGMGVGGIGADDQDAIGSIQIGDGIGGGAGAEGALHP</sequence>